<dbReference type="Proteomes" id="UP001301797">
    <property type="component" value="Chromosome"/>
</dbReference>
<dbReference type="GO" id="GO:0016020">
    <property type="term" value="C:membrane"/>
    <property type="evidence" value="ECO:0007669"/>
    <property type="project" value="UniProtKB-SubCell"/>
</dbReference>
<feature type="transmembrane region" description="Helical" evidence="5">
    <location>
        <begin position="473"/>
        <end position="498"/>
    </location>
</feature>
<organism evidence="7 8">
    <name type="scientific">Methanochimaera problematica</name>
    <dbReference type="NCBI Taxonomy" id="2609417"/>
    <lineage>
        <taxon>Archaea</taxon>
        <taxon>Methanobacteriati</taxon>
        <taxon>Methanobacteriota</taxon>
        <taxon>Stenosarchaea group</taxon>
        <taxon>Methanomicrobia</taxon>
        <taxon>Methanomicrobiales</taxon>
        <taxon>Methanomicrobiaceae</taxon>
        <taxon>Methanochimaera</taxon>
    </lineage>
</organism>
<feature type="transmembrane region" description="Helical" evidence="5">
    <location>
        <begin position="577"/>
        <end position="598"/>
    </location>
</feature>
<evidence type="ECO:0000259" key="6">
    <source>
        <dbReference type="Pfam" id="PF12698"/>
    </source>
</evidence>
<feature type="transmembrane region" description="Helical" evidence="5">
    <location>
        <begin position="27"/>
        <end position="44"/>
    </location>
</feature>
<feature type="transmembrane region" description="Helical" evidence="5">
    <location>
        <begin position="444"/>
        <end position="467"/>
    </location>
</feature>
<protein>
    <submittedName>
        <fullName evidence="7">PrsW family intramembrane metalloprotease</fullName>
    </submittedName>
</protein>
<dbReference type="GeneID" id="85228911"/>
<dbReference type="Pfam" id="PF12698">
    <property type="entry name" value="ABC2_membrane_3"/>
    <property type="match status" value="1"/>
</dbReference>
<keyword evidence="7" id="KW-0482">Metalloprotease</keyword>
<accession>A0AA97FCI9</accession>
<comment type="subcellular location">
    <subcellularLocation>
        <location evidence="1">Membrane</location>
        <topology evidence="1">Multi-pass membrane protein</topology>
    </subcellularLocation>
</comment>
<feature type="transmembrane region" description="Helical" evidence="5">
    <location>
        <begin position="510"/>
        <end position="534"/>
    </location>
</feature>
<feature type="transmembrane region" description="Helical" evidence="5">
    <location>
        <begin position="390"/>
        <end position="409"/>
    </location>
</feature>
<dbReference type="GO" id="GO:0008237">
    <property type="term" value="F:metallopeptidase activity"/>
    <property type="evidence" value="ECO:0007669"/>
    <property type="project" value="UniProtKB-KW"/>
</dbReference>
<keyword evidence="2 5" id="KW-0812">Transmembrane</keyword>
<keyword evidence="7" id="KW-0645">Protease</keyword>
<gene>
    <name evidence="7" type="ORF">F1737_02040</name>
</gene>
<reference evidence="7 8" key="1">
    <citation type="submission" date="2019-09" db="EMBL/GenBank/DDBJ databases">
        <title>The complete genome of Methanoplanus sp. FWC-SCC4.</title>
        <authorList>
            <person name="Chen S.-C."/>
            <person name="Zhou Y.-Z."/>
            <person name="Lai M.-C."/>
        </authorList>
    </citation>
    <scope>NUCLEOTIDE SEQUENCE [LARGE SCALE GENOMIC DNA]</scope>
    <source>
        <strain evidence="7 8">FWC-SCC4</strain>
    </source>
</reference>
<feature type="domain" description="ABC-2 type transporter transmembrane" evidence="6">
    <location>
        <begin position="30"/>
        <end position="408"/>
    </location>
</feature>
<feature type="transmembrane region" description="Helical" evidence="5">
    <location>
        <begin position="540"/>
        <end position="565"/>
    </location>
</feature>
<proteinExistence type="predicted"/>
<dbReference type="RefSeq" id="WP_317137121.1">
    <property type="nucleotide sequence ID" value="NZ_CP043875.1"/>
</dbReference>
<dbReference type="GO" id="GO:0140359">
    <property type="term" value="F:ABC-type transporter activity"/>
    <property type="evidence" value="ECO:0007669"/>
    <property type="project" value="InterPro"/>
</dbReference>
<dbReference type="EMBL" id="CP043875">
    <property type="protein sequence ID" value="WOF15548.1"/>
    <property type="molecule type" value="Genomic_DNA"/>
</dbReference>
<feature type="transmembrane region" description="Helical" evidence="5">
    <location>
        <begin position="240"/>
        <end position="261"/>
    </location>
</feature>
<dbReference type="PANTHER" id="PTHR43471">
    <property type="entry name" value="ABC TRANSPORTER PERMEASE"/>
    <property type="match status" value="1"/>
</dbReference>
<evidence type="ECO:0000256" key="2">
    <source>
        <dbReference type="ARBA" id="ARBA00022692"/>
    </source>
</evidence>
<feature type="transmembrane region" description="Helical" evidence="5">
    <location>
        <begin position="310"/>
        <end position="333"/>
    </location>
</feature>
<evidence type="ECO:0000256" key="5">
    <source>
        <dbReference type="SAM" id="Phobius"/>
    </source>
</evidence>
<evidence type="ECO:0000256" key="1">
    <source>
        <dbReference type="ARBA" id="ARBA00004141"/>
    </source>
</evidence>
<sequence>MTSTGHQIFTIAKWEIKRFTGTMSKEVLPIAVLLFILLIAATGLTQQSGIHMQDDMYSVAVDSDSSASIIAGDPRFSAYKIPKGSLPTSSGFDLVISDNEVYASNTEKGLAALKALENDYRRYKTIIYNREEDLFAAYPLWIEENYVKSEIDFVATQSGERAIAPPNPNVNPVPEKVPAYVEPPGADIGITKEELRTELITGENADTRLSRYTDVLAPSGVTSEFKTPAQLSPPLPFDTIILVFVFIFPLYFTSQFFMMSIMNERIERSGEALLATPVKNWAIIAGKGLPYLLMMIVIAVILTAMTSGNFIILLPIFPVILFFLAFALLIGMVSRSFKELSFISIFFSTVATSYIFFPSIFANIHIVSLISPLTLVIYQMQGDGFTVFDYIYSTSLFYLTSAVIFYIAAKNYKEEGLFNYHKLMPKLREFTETVISKKRTNLSFFGISIFTIPFVFMAQLMLLVLLFNLPMPLSLIFLLISAAFIEEFAKSVGIYTVFSKRPEYFNLKNIILASFSVALGFLIGEKLLLFATLAEISDSIFGAVLFTSLQVLWLPLSLHFIGVLTTTAVLKAGGRKFYIPALMASTVVHTLYNLYFILGWSG</sequence>
<keyword evidence="7" id="KW-0378">Hydrolase</keyword>
<dbReference type="KEGG" id="mefw:F1737_02040"/>
<evidence type="ECO:0000313" key="8">
    <source>
        <dbReference type="Proteomes" id="UP001301797"/>
    </source>
</evidence>
<evidence type="ECO:0000313" key="7">
    <source>
        <dbReference type="EMBL" id="WOF15548.1"/>
    </source>
</evidence>
<dbReference type="AlphaFoldDB" id="A0AA97FCI9"/>
<name>A0AA97FCI9_9EURY</name>
<evidence type="ECO:0000256" key="4">
    <source>
        <dbReference type="ARBA" id="ARBA00023136"/>
    </source>
</evidence>
<dbReference type="InterPro" id="IPR013525">
    <property type="entry name" value="ABC2_TM"/>
</dbReference>
<keyword evidence="4 5" id="KW-0472">Membrane</keyword>
<feature type="transmembrane region" description="Helical" evidence="5">
    <location>
        <begin position="281"/>
        <end position="304"/>
    </location>
</feature>
<keyword evidence="3 5" id="KW-1133">Transmembrane helix</keyword>
<evidence type="ECO:0000256" key="3">
    <source>
        <dbReference type="ARBA" id="ARBA00022989"/>
    </source>
</evidence>
<keyword evidence="8" id="KW-1185">Reference proteome</keyword>
<feature type="transmembrane region" description="Helical" evidence="5">
    <location>
        <begin position="345"/>
        <end position="370"/>
    </location>
</feature>